<dbReference type="GO" id="GO:0005524">
    <property type="term" value="F:ATP binding"/>
    <property type="evidence" value="ECO:0007669"/>
    <property type="project" value="UniProtKB-KW"/>
</dbReference>
<dbReference type="AlphaFoldDB" id="A0A1H6TU52"/>
<evidence type="ECO:0000256" key="3">
    <source>
        <dbReference type="ARBA" id="ARBA00022741"/>
    </source>
</evidence>
<keyword evidence="8" id="KW-1185">Reference proteome</keyword>
<accession>A0A1H6TU52</accession>
<name>A0A1H6TU52_9EURY</name>
<keyword evidence="4 7" id="KW-0418">Kinase</keyword>
<dbReference type="PANTHER" id="PTHR43085">
    <property type="entry name" value="HEXOKINASE FAMILY MEMBER"/>
    <property type="match status" value="1"/>
</dbReference>
<dbReference type="SUPFAM" id="SSF53613">
    <property type="entry name" value="Ribokinase-like"/>
    <property type="match status" value="1"/>
</dbReference>
<dbReference type="GO" id="GO:0016301">
    <property type="term" value="F:kinase activity"/>
    <property type="evidence" value="ECO:0007669"/>
    <property type="project" value="UniProtKB-KW"/>
</dbReference>
<evidence type="ECO:0000256" key="1">
    <source>
        <dbReference type="ARBA" id="ARBA00010688"/>
    </source>
</evidence>
<dbReference type="NCBIfam" id="NF041332">
    <property type="entry name" value="KDG_KDGal_kin_Halo"/>
    <property type="match status" value="1"/>
</dbReference>
<evidence type="ECO:0000256" key="4">
    <source>
        <dbReference type="ARBA" id="ARBA00022777"/>
    </source>
</evidence>
<dbReference type="EMBL" id="FNYR01000008">
    <property type="protein sequence ID" value="SEI79272.1"/>
    <property type="molecule type" value="Genomic_DNA"/>
</dbReference>
<dbReference type="OrthoDB" id="96179at2157"/>
<dbReference type="KEGG" id="hae:halTADL_2089"/>
<evidence type="ECO:0000259" key="6">
    <source>
        <dbReference type="Pfam" id="PF00294"/>
    </source>
</evidence>
<dbReference type="Pfam" id="PF00294">
    <property type="entry name" value="PfkB"/>
    <property type="match status" value="1"/>
</dbReference>
<dbReference type="STRING" id="1073996.SAMN05444271_10850"/>
<dbReference type="Proteomes" id="UP000198888">
    <property type="component" value="Unassembled WGS sequence"/>
</dbReference>
<dbReference type="InterPro" id="IPR054871">
    <property type="entry name" value="KDG_KDGal_kin_Halo"/>
</dbReference>
<sequence>MGELVTFGETMLRLSPPRGQRLETEGGLDARVGGAESNVAAAAASLGTQAVWLSKLPENALGRRAVRSLRSHGVRPEVAWDDSETARLGTYYLEYGAEPRGTDVIYDRAGASVTTVRPEELDFTVFETASVFHTTGITPALSEAAAETTLELLRAAGEANVTRSFDLNYRSKLWSTSEARESYESVLEHVDLLFAPIRDVRAVLDQEGDAESVAYRLADDYDIETVVVTRGESGSVAYTDGEICEQDVINAETIDAIGTGDAFVGGVLAELIAGSDIETALSYGAAAASLKRTVEGDVLVTTREEVEDALDQSTGGISR</sequence>
<evidence type="ECO:0000313" key="8">
    <source>
        <dbReference type="Proteomes" id="UP000198888"/>
    </source>
</evidence>
<dbReference type="InterPro" id="IPR050306">
    <property type="entry name" value="PfkB_Carbo_kinase"/>
</dbReference>
<reference evidence="7 8" key="1">
    <citation type="submission" date="2016-10" db="EMBL/GenBank/DDBJ databases">
        <authorList>
            <person name="de Groot N.N."/>
        </authorList>
    </citation>
    <scope>NUCLEOTIDE SEQUENCE [LARGE SCALE GENOMIC DNA]</scope>
    <source>
        <strain evidence="7 8">DSM 22187</strain>
    </source>
</reference>
<proteinExistence type="inferred from homology"/>
<comment type="similarity">
    <text evidence="1">Belongs to the carbohydrate kinase PfkB family.</text>
</comment>
<organism evidence="7 8">
    <name type="scientific">Halohasta litchfieldiae</name>
    <dbReference type="NCBI Taxonomy" id="1073996"/>
    <lineage>
        <taxon>Archaea</taxon>
        <taxon>Methanobacteriati</taxon>
        <taxon>Methanobacteriota</taxon>
        <taxon>Stenosarchaea group</taxon>
        <taxon>Halobacteria</taxon>
        <taxon>Halobacteriales</taxon>
        <taxon>Haloferacaceae</taxon>
        <taxon>Halohasta</taxon>
    </lineage>
</organism>
<dbReference type="Gene3D" id="3.40.1190.20">
    <property type="match status" value="1"/>
</dbReference>
<keyword evidence="5" id="KW-0067">ATP-binding</keyword>
<evidence type="ECO:0000256" key="5">
    <source>
        <dbReference type="ARBA" id="ARBA00022840"/>
    </source>
</evidence>
<dbReference type="PANTHER" id="PTHR43085:SF1">
    <property type="entry name" value="PSEUDOURIDINE KINASE-RELATED"/>
    <property type="match status" value="1"/>
</dbReference>
<dbReference type="InterPro" id="IPR011611">
    <property type="entry name" value="PfkB_dom"/>
</dbReference>
<dbReference type="CDD" id="cd01166">
    <property type="entry name" value="KdgK"/>
    <property type="match status" value="1"/>
</dbReference>
<accession>A0A2H4Q389</accession>
<dbReference type="GeneID" id="35002865"/>
<protein>
    <submittedName>
        <fullName evidence="7">2-keto-3-deoxygluconate kinase</fullName>
    </submittedName>
</protein>
<gene>
    <name evidence="7" type="ORF">SAMN05444271_10850</name>
</gene>
<feature type="domain" description="Carbohydrate kinase PfkB" evidence="6">
    <location>
        <begin position="2"/>
        <end position="297"/>
    </location>
</feature>
<dbReference type="InterPro" id="IPR029056">
    <property type="entry name" value="Ribokinase-like"/>
</dbReference>
<evidence type="ECO:0000256" key="2">
    <source>
        <dbReference type="ARBA" id="ARBA00022679"/>
    </source>
</evidence>
<keyword evidence="2" id="KW-0808">Transferase</keyword>
<evidence type="ECO:0000313" key="7">
    <source>
        <dbReference type="EMBL" id="SEI79272.1"/>
    </source>
</evidence>
<dbReference type="RefSeq" id="WP_089671845.1">
    <property type="nucleotide sequence ID" value="NZ_CP024845.1"/>
</dbReference>
<keyword evidence="3" id="KW-0547">Nucleotide-binding</keyword>